<evidence type="ECO:0000256" key="3">
    <source>
        <dbReference type="ARBA" id="ARBA00005590"/>
    </source>
</evidence>
<gene>
    <name evidence="15" type="ORF">Lalb_Chr18g0052821</name>
</gene>
<organism evidence="15 16">
    <name type="scientific">Lupinus albus</name>
    <name type="common">White lupine</name>
    <name type="synonym">Lupinus termis</name>
    <dbReference type="NCBI Taxonomy" id="3870"/>
    <lineage>
        <taxon>Eukaryota</taxon>
        <taxon>Viridiplantae</taxon>
        <taxon>Streptophyta</taxon>
        <taxon>Embryophyta</taxon>
        <taxon>Tracheophyta</taxon>
        <taxon>Spermatophyta</taxon>
        <taxon>Magnoliopsida</taxon>
        <taxon>eudicotyledons</taxon>
        <taxon>Gunneridae</taxon>
        <taxon>Pentapetalae</taxon>
        <taxon>rosids</taxon>
        <taxon>fabids</taxon>
        <taxon>Fabales</taxon>
        <taxon>Fabaceae</taxon>
        <taxon>Papilionoideae</taxon>
        <taxon>50 kb inversion clade</taxon>
        <taxon>genistoids sensu lato</taxon>
        <taxon>core genistoids</taxon>
        <taxon>Genisteae</taxon>
        <taxon>Lupinus</taxon>
    </lineage>
</organism>
<evidence type="ECO:0000256" key="1">
    <source>
        <dbReference type="ARBA" id="ARBA00004127"/>
    </source>
</evidence>
<evidence type="ECO:0000256" key="4">
    <source>
        <dbReference type="ARBA" id="ARBA00022448"/>
    </source>
</evidence>
<evidence type="ECO:0000256" key="9">
    <source>
        <dbReference type="ARBA" id="ARBA00022989"/>
    </source>
</evidence>
<evidence type="ECO:0000256" key="8">
    <source>
        <dbReference type="ARBA" id="ARBA00022970"/>
    </source>
</evidence>
<dbReference type="Pfam" id="PF01490">
    <property type="entry name" value="Aa_trans"/>
    <property type="match status" value="1"/>
</dbReference>
<feature type="transmembrane region" description="Helical" evidence="13">
    <location>
        <begin position="36"/>
        <end position="56"/>
    </location>
</feature>
<evidence type="ECO:0000256" key="12">
    <source>
        <dbReference type="ARBA" id="ARBA00045588"/>
    </source>
</evidence>
<protein>
    <submittedName>
        <fullName evidence="15">Putative amino acid transporter, transmembrane domain-containing protein</fullName>
    </submittedName>
</protein>
<keyword evidence="11" id="KW-0927">Auxin signaling pathway</keyword>
<comment type="similarity">
    <text evidence="3">Belongs to the amino acid/polyamine transporter 2 family. Amino acid/auxin permease (AAAP) (TC 2.A.18.1) subfamily.</text>
</comment>
<evidence type="ECO:0000313" key="15">
    <source>
        <dbReference type="EMBL" id="KAE9594345.1"/>
    </source>
</evidence>
<evidence type="ECO:0000256" key="2">
    <source>
        <dbReference type="ARBA" id="ARBA00004236"/>
    </source>
</evidence>
<feature type="transmembrane region" description="Helical" evidence="13">
    <location>
        <begin position="181"/>
        <end position="201"/>
    </location>
</feature>
<evidence type="ECO:0000256" key="7">
    <source>
        <dbReference type="ARBA" id="ARBA00022847"/>
    </source>
</evidence>
<proteinExistence type="inferred from homology"/>
<comment type="function">
    <text evidence="12">Carrier protein involved in proton-driven auxin influx. Mediates the formation of auxin gradient from developing leaves (site of auxin biosynthesis) to tips by contributing to the loading of auxin in vascular tissues and facilitating acropetal (base to tip) auxin transport within inner tissues of the root apex, and basipetal (tip to base) auxin transport within outer tissues of the root apex. May be involved in lateral roots and nodules formation.</text>
</comment>
<comment type="caution">
    <text evidence="15">The sequence shown here is derived from an EMBL/GenBank/DDBJ whole genome shotgun (WGS) entry which is preliminary data.</text>
</comment>
<sequence>MGKGNPKNNSSKVYAKESATDIEVPDTAHKINSDSWVQVAFVLTTGVTGAFVLGYSGTIMVPLGWVGGVVGLVLANAISFHANALVAKLHEHGGIKHIRYRDLAGYLYGKRAYSLTWIMQYINLFMINTGYIILAGSSLKAFYILFRDDDLMKLPHFIAIAGVACGMFAICVPHLSALGIWLGVSVVLTIIYSVIAVVLSIKDGLRSPARDYSIAGEGASKIFTTIGATASLVFAFNTSMIPEIQVKREAYYFLKKLT</sequence>
<dbReference type="AlphaFoldDB" id="A0A6A4NUF2"/>
<evidence type="ECO:0000259" key="14">
    <source>
        <dbReference type="Pfam" id="PF01490"/>
    </source>
</evidence>
<dbReference type="OrthoDB" id="40134at2759"/>
<dbReference type="PANTHER" id="PTHR48017">
    <property type="entry name" value="OS05G0424000 PROTEIN-RELATED"/>
    <property type="match status" value="1"/>
</dbReference>
<comment type="subcellular location">
    <subcellularLocation>
        <location evidence="2">Cell membrane</location>
    </subcellularLocation>
    <subcellularLocation>
        <location evidence="1">Endomembrane system</location>
        <topology evidence="1">Multi-pass membrane protein</topology>
    </subcellularLocation>
</comment>
<feature type="domain" description="Amino acid transporter transmembrane" evidence="14">
    <location>
        <begin position="34"/>
        <end position="245"/>
    </location>
</feature>
<keyword evidence="5" id="KW-1003">Cell membrane</keyword>
<dbReference type="Proteomes" id="UP000447434">
    <property type="component" value="Chromosome 18"/>
</dbReference>
<dbReference type="GO" id="GO:0005886">
    <property type="term" value="C:plasma membrane"/>
    <property type="evidence" value="ECO:0007669"/>
    <property type="project" value="UniProtKB-SubCell"/>
</dbReference>
<dbReference type="GO" id="GO:0015293">
    <property type="term" value="F:symporter activity"/>
    <property type="evidence" value="ECO:0007669"/>
    <property type="project" value="UniProtKB-KW"/>
</dbReference>
<feature type="transmembrane region" description="Helical" evidence="13">
    <location>
        <begin position="157"/>
        <end position="175"/>
    </location>
</feature>
<evidence type="ECO:0000256" key="11">
    <source>
        <dbReference type="ARBA" id="ARBA00023294"/>
    </source>
</evidence>
<dbReference type="EMBL" id="WOCE01000018">
    <property type="protein sequence ID" value="KAE9594345.1"/>
    <property type="molecule type" value="Genomic_DNA"/>
</dbReference>
<evidence type="ECO:0000313" key="16">
    <source>
        <dbReference type="Proteomes" id="UP000447434"/>
    </source>
</evidence>
<keyword evidence="4" id="KW-0813">Transport</keyword>
<reference evidence="16" key="1">
    <citation type="journal article" date="2020" name="Nat. Commun.">
        <title>Genome sequence of the cluster root forming white lupin.</title>
        <authorList>
            <person name="Hufnagel B."/>
            <person name="Marques A."/>
            <person name="Soriano A."/>
            <person name="Marques L."/>
            <person name="Divol F."/>
            <person name="Doumas P."/>
            <person name="Sallet E."/>
            <person name="Mancinotti D."/>
            <person name="Carrere S."/>
            <person name="Marande W."/>
            <person name="Arribat S."/>
            <person name="Keller J."/>
            <person name="Huneau C."/>
            <person name="Blein T."/>
            <person name="Aime D."/>
            <person name="Laguerre M."/>
            <person name="Taylor J."/>
            <person name="Schubert V."/>
            <person name="Nelson M."/>
            <person name="Geu-Flores F."/>
            <person name="Crespi M."/>
            <person name="Gallardo-Guerrero K."/>
            <person name="Delaux P.-M."/>
            <person name="Salse J."/>
            <person name="Berges H."/>
            <person name="Guyot R."/>
            <person name="Gouzy J."/>
            <person name="Peret B."/>
        </authorList>
    </citation>
    <scope>NUCLEOTIDE SEQUENCE [LARGE SCALE GENOMIC DNA]</scope>
    <source>
        <strain evidence="16">cv. Amiga</strain>
    </source>
</reference>
<keyword evidence="9 13" id="KW-1133">Transmembrane helix</keyword>
<keyword evidence="16" id="KW-1185">Reference proteome</keyword>
<evidence type="ECO:0000256" key="10">
    <source>
        <dbReference type="ARBA" id="ARBA00023136"/>
    </source>
</evidence>
<keyword evidence="6 13" id="KW-0812">Transmembrane</keyword>
<name>A0A6A4NUF2_LUPAL</name>
<evidence type="ECO:0000256" key="6">
    <source>
        <dbReference type="ARBA" id="ARBA00022692"/>
    </source>
</evidence>
<dbReference type="InterPro" id="IPR013057">
    <property type="entry name" value="AA_transpt_TM"/>
</dbReference>
<keyword evidence="7" id="KW-0769">Symport</keyword>
<feature type="transmembrane region" description="Helical" evidence="13">
    <location>
        <begin position="63"/>
        <end position="82"/>
    </location>
</feature>
<keyword evidence="10 13" id="KW-0472">Membrane</keyword>
<feature type="transmembrane region" description="Helical" evidence="13">
    <location>
        <begin position="121"/>
        <end position="145"/>
    </location>
</feature>
<keyword evidence="8" id="KW-0029">Amino-acid transport</keyword>
<evidence type="ECO:0000256" key="13">
    <source>
        <dbReference type="SAM" id="Phobius"/>
    </source>
</evidence>
<accession>A0A6A4NUF2</accession>
<dbReference type="GO" id="GO:0012505">
    <property type="term" value="C:endomembrane system"/>
    <property type="evidence" value="ECO:0007669"/>
    <property type="project" value="UniProtKB-SubCell"/>
</dbReference>
<dbReference type="GO" id="GO:0006865">
    <property type="term" value="P:amino acid transport"/>
    <property type="evidence" value="ECO:0007669"/>
    <property type="project" value="UniProtKB-KW"/>
</dbReference>
<evidence type="ECO:0000256" key="5">
    <source>
        <dbReference type="ARBA" id="ARBA00022475"/>
    </source>
</evidence>
<dbReference type="GO" id="GO:0009734">
    <property type="term" value="P:auxin-activated signaling pathway"/>
    <property type="evidence" value="ECO:0007669"/>
    <property type="project" value="UniProtKB-KW"/>
</dbReference>